<protein>
    <submittedName>
        <fullName evidence="4">Cyclic nucleotide-binding protein</fullName>
    </submittedName>
</protein>
<dbReference type="SMART" id="SM00116">
    <property type="entry name" value="CBS"/>
    <property type="match status" value="2"/>
</dbReference>
<dbReference type="InterPro" id="IPR005105">
    <property type="entry name" value="GlnD_Uridyltrans_N"/>
</dbReference>
<dbReference type="Proteomes" id="UP001054820">
    <property type="component" value="Chromosome"/>
</dbReference>
<reference evidence="4" key="1">
    <citation type="journal article" date="2022" name="Arch. Microbiol.">
        <title>Thiomicrorhabdus immobilis sp. nov., a mesophilic sulfur-oxidizing bacterium isolated from sediment of a brackish lake in northern Japan.</title>
        <authorList>
            <person name="Kojima H."/>
            <person name="Mochizuki J."/>
            <person name="Kanda M."/>
            <person name="Watanabe T."/>
            <person name="Fukui M."/>
        </authorList>
    </citation>
    <scope>NUCLEOTIDE SEQUENCE</scope>
    <source>
        <strain evidence="4">Am19</strain>
    </source>
</reference>
<feature type="domain" description="CBS" evidence="3">
    <location>
        <begin position="232"/>
        <end position="287"/>
    </location>
</feature>
<dbReference type="Pfam" id="PF00571">
    <property type="entry name" value="CBS"/>
    <property type="match status" value="2"/>
</dbReference>
<name>A0ABM7MD53_9GAMM</name>
<dbReference type="Pfam" id="PF03445">
    <property type="entry name" value="DUF294"/>
    <property type="match status" value="1"/>
</dbReference>
<evidence type="ECO:0000256" key="1">
    <source>
        <dbReference type="ARBA" id="ARBA00022737"/>
    </source>
</evidence>
<proteinExistence type="predicted"/>
<evidence type="ECO:0000259" key="3">
    <source>
        <dbReference type="PROSITE" id="PS51371"/>
    </source>
</evidence>
<dbReference type="Gene3D" id="2.60.120.10">
    <property type="entry name" value="Jelly Rolls"/>
    <property type="match status" value="1"/>
</dbReference>
<dbReference type="RefSeq" id="WP_237264330.1">
    <property type="nucleotide sequence ID" value="NZ_AP024202.1"/>
</dbReference>
<dbReference type="PANTHER" id="PTHR48108">
    <property type="entry name" value="CBS DOMAIN-CONTAINING PROTEIN CBSX2, CHLOROPLASTIC"/>
    <property type="match status" value="1"/>
</dbReference>
<dbReference type="InterPro" id="IPR018821">
    <property type="entry name" value="DUF294_put_nucleoTrafse_sb-bd"/>
</dbReference>
<keyword evidence="2" id="KW-0129">CBS domain</keyword>
<dbReference type="InterPro" id="IPR051462">
    <property type="entry name" value="CBS_domain-containing"/>
</dbReference>
<dbReference type="InterPro" id="IPR014710">
    <property type="entry name" value="RmlC-like_jellyroll"/>
</dbReference>
<dbReference type="CDD" id="cd05401">
    <property type="entry name" value="NT_GlnE_GlnD_like"/>
    <property type="match status" value="1"/>
</dbReference>
<dbReference type="InterPro" id="IPR046342">
    <property type="entry name" value="CBS_dom_sf"/>
</dbReference>
<dbReference type="EMBL" id="AP024202">
    <property type="protein sequence ID" value="BCN93282.1"/>
    <property type="molecule type" value="Genomic_DNA"/>
</dbReference>
<accession>A0ABM7MD53</accession>
<dbReference type="SUPFAM" id="SSF51206">
    <property type="entry name" value="cAMP-binding domain-like"/>
    <property type="match status" value="1"/>
</dbReference>
<feature type="domain" description="CBS" evidence="3">
    <location>
        <begin position="165"/>
        <end position="220"/>
    </location>
</feature>
<evidence type="ECO:0000256" key="2">
    <source>
        <dbReference type="PROSITE-ProRule" id="PRU00703"/>
    </source>
</evidence>
<dbReference type="InterPro" id="IPR000644">
    <property type="entry name" value="CBS_dom"/>
</dbReference>
<dbReference type="CDD" id="cd00038">
    <property type="entry name" value="CAP_ED"/>
    <property type="match status" value="1"/>
</dbReference>
<organism evidence="4 5">
    <name type="scientific">Thiomicrorhabdus immobilis</name>
    <dbReference type="NCBI Taxonomy" id="2791037"/>
    <lineage>
        <taxon>Bacteria</taxon>
        <taxon>Pseudomonadati</taxon>
        <taxon>Pseudomonadota</taxon>
        <taxon>Gammaproteobacteria</taxon>
        <taxon>Thiotrichales</taxon>
        <taxon>Piscirickettsiaceae</taxon>
        <taxon>Thiomicrorhabdus</taxon>
    </lineage>
</organism>
<dbReference type="Pfam" id="PF10335">
    <property type="entry name" value="DUF294_C"/>
    <property type="match status" value="1"/>
</dbReference>
<dbReference type="Gene3D" id="3.10.580.10">
    <property type="entry name" value="CBS-domain"/>
    <property type="match status" value="1"/>
</dbReference>
<gene>
    <name evidence="4" type="ORF">THMIRHAM_10670</name>
</gene>
<dbReference type="InterPro" id="IPR018490">
    <property type="entry name" value="cNMP-bd_dom_sf"/>
</dbReference>
<dbReference type="SUPFAM" id="SSF54631">
    <property type="entry name" value="CBS-domain pair"/>
    <property type="match status" value="1"/>
</dbReference>
<evidence type="ECO:0000313" key="5">
    <source>
        <dbReference type="Proteomes" id="UP001054820"/>
    </source>
</evidence>
<dbReference type="PANTHER" id="PTHR48108:SF34">
    <property type="entry name" value="CBS DOMAIN-CONTAINING PROTEIN YHCV"/>
    <property type="match status" value="1"/>
</dbReference>
<keyword evidence="5" id="KW-1185">Reference proteome</keyword>
<dbReference type="InterPro" id="IPR000595">
    <property type="entry name" value="cNMP-bd_dom"/>
</dbReference>
<dbReference type="PROSITE" id="PS51371">
    <property type="entry name" value="CBS"/>
    <property type="match status" value="2"/>
</dbReference>
<sequence>MAIEQQLEFLSQITPFNLLDDMALKSAASSLDVIYFPENQNVSLGQKGANKIEYLFFVIKGRVAEKKNQEVVARYSVRSYFGDAELIAKQSASSSALESGSEYHTLEESILYRMPAEVFNELYDHNPQFANHFSASLVDKLNRIHESIQNASSTEVMMDTVCSAPLKPFVAVNENVSLQTVIQKMVEAKSDACVVEFEESEIGIITSTDIMKLLASGEWEQLKECFSLSEVVNRPVQTVHEFDYLFNALLKMTRYQIDRLVVRSENGYVGFLHQKDLMGLFANQSGLVLLKVEQAEDVESLAVVASQVDELIKNLNRKGIKTHYIAKLVNELHRKMIHKLVEILLPIHLHPKLCLFVMGSEGRAEQVVRTDQDNALIMSDDLSVADQTLVAEFAENFTQAMLQIGFPLCPGDIMLSNPDWRKTPEGFKATLLNWFNAPSEQSFMNIAILYDAEPVFGEAEWLGHLKAKLLYKVNEQPFFLRKFAVPAVQFKTPVGFFGGLKTESKSGSEYIDIKKGGIFPIVHGVRCYALEANLTQNNTHWRIKALIDKGVFTKEFGVELGETLNFLNTLRLESMLAQMALDDAIPSNLVLVSGLSHLQQDVLKQALHVVDGFKKKLSHHFKVNEVL</sequence>
<evidence type="ECO:0000313" key="4">
    <source>
        <dbReference type="EMBL" id="BCN93282.1"/>
    </source>
</evidence>
<keyword evidence="1" id="KW-0677">Repeat</keyword>